<sequence>MSPERSNRSSPSSNPKPYSKASSPEKQAQSSEIARSKPAKPDQAGFPPYAHYLQIEEKYLASLSATRRSKALITQEMFDRIWDILHNPHHVTENATFKFWVRKKFSLGTVSQPPGDPDATSFEYESQSQAQTPAKPQVVLLHDGNLVAVQDQIYEILCFSHGLSDHAGRDRTVAVLKRHYTWIPKELVAQFIKACPTCIGKKCGLSTIQRKAKEPEENHVKPVMLKNKKRKHTIGPLMGDHLSTAPALRRTQSEGTSSWNSATIAFVDTGSGSSSGSSSGASHSALDANTNIHLDTEAGQPNIETDMDRNEAQSAPSRLELTSGYQLNSDLRSLPMSREVSLFQGIPNGWQFHHADYAEAHDAFLKMKGREGEDKKLGVPRPTRGHGSGSAMLARSAVPQPRIPSLAPMVRTLDEDYDGEEVDELDEETTLDDWVFPPPIPKRSSIEPRQEFQIDPALLSLSQVLAAAPSHPAASPAIMESNFPGPAVASSIHRAAPPPAIDLGSLSSQVAIQTFLRLRESAVESPGTPFGDVSPGSSTGSEYSRGSGVAAGVLSPFEVLMSATSSASTAGTGMVVTPRDDDRVSPDIGKRIPEKEGDREEVKELLELAAEMIRLGEVKGGSVPGMVRA</sequence>
<feature type="region of interest" description="Disordered" evidence="1">
    <location>
        <begin position="1"/>
        <end position="45"/>
    </location>
</feature>
<gene>
    <name evidence="2" type="primary">NOL4</name>
    <name evidence="2" type="ORF">Hypma_001006</name>
</gene>
<keyword evidence="3" id="KW-1185">Reference proteome</keyword>
<evidence type="ECO:0000256" key="1">
    <source>
        <dbReference type="SAM" id="MobiDB-lite"/>
    </source>
</evidence>
<evidence type="ECO:0000313" key="2">
    <source>
        <dbReference type="EMBL" id="RDB17565.1"/>
    </source>
</evidence>
<feature type="region of interest" description="Disordered" evidence="1">
    <location>
        <begin position="373"/>
        <end position="396"/>
    </location>
</feature>
<feature type="compositionally biased region" description="Polar residues" evidence="1">
    <location>
        <begin position="535"/>
        <end position="544"/>
    </location>
</feature>
<comment type="caution">
    <text evidence="2">The sequence shown here is derived from an EMBL/GenBank/DDBJ whole genome shotgun (WGS) entry which is preliminary data.</text>
</comment>
<accession>A0A369JAV1</accession>
<organism evidence="2 3">
    <name type="scientific">Hypsizygus marmoreus</name>
    <name type="common">White beech mushroom</name>
    <name type="synonym">Agaricus marmoreus</name>
    <dbReference type="NCBI Taxonomy" id="39966"/>
    <lineage>
        <taxon>Eukaryota</taxon>
        <taxon>Fungi</taxon>
        <taxon>Dikarya</taxon>
        <taxon>Basidiomycota</taxon>
        <taxon>Agaricomycotina</taxon>
        <taxon>Agaricomycetes</taxon>
        <taxon>Agaricomycetidae</taxon>
        <taxon>Agaricales</taxon>
        <taxon>Tricholomatineae</taxon>
        <taxon>Lyophyllaceae</taxon>
        <taxon>Hypsizygus</taxon>
    </lineage>
</organism>
<protein>
    <submittedName>
        <fullName evidence="2">Nucleolar protein 4</fullName>
    </submittedName>
</protein>
<feature type="region of interest" description="Disordered" evidence="1">
    <location>
        <begin position="570"/>
        <end position="596"/>
    </location>
</feature>
<dbReference type="AlphaFoldDB" id="A0A369JAV1"/>
<dbReference type="STRING" id="39966.A0A369JAV1"/>
<dbReference type="Proteomes" id="UP000076154">
    <property type="component" value="Unassembled WGS sequence"/>
</dbReference>
<dbReference type="OrthoDB" id="2499658at2759"/>
<name>A0A369JAV1_HYPMA</name>
<dbReference type="EMBL" id="LUEZ02000110">
    <property type="protein sequence ID" value="RDB17565.1"/>
    <property type="molecule type" value="Genomic_DNA"/>
</dbReference>
<feature type="region of interest" description="Disordered" evidence="1">
    <location>
        <begin position="523"/>
        <end position="544"/>
    </location>
</feature>
<dbReference type="InParanoid" id="A0A369JAV1"/>
<proteinExistence type="predicted"/>
<feature type="compositionally biased region" description="Basic and acidic residues" evidence="1">
    <location>
        <begin position="578"/>
        <end position="596"/>
    </location>
</feature>
<feature type="compositionally biased region" description="Low complexity" evidence="1">
    <location>
        <begin position="1"/>
        <end position="24"/>
    </location>
</feature>
<reference evidence="2" key="1">
    <citation type="submission" date="2018-04" db="EMBL/GenBank/DDBJ databases">
        <title>Whole genome sequencing of Hypsizygus marmoreus.</title>
        <authorList>
            <person name="Choi I.-G."/>
            <person name="Min B."/>
            <person name="Kim J.-G."/>
            <person name="Kim S."/>
            <person name="Oh Y.-L."/>
            <person name="Kong W.-S."/>
            <person name="Park H."/>
            <person name="Jeong J."/>
            <person name="Song E.-S."/>
        </authorList>
    </citation>
    <scope>NUCLEOTIDE SEQUENCE [LARGE SCALE GENOMIC DNA]</scope>
    <source>
        <strain evidence="2">51987-8</strain>
    </source>
</reference>
<evidence type="ECO:0000313" key="3">
    <source>
        <dbReference type="Proteomes" id="UP000076154"/>
    </source>
</evidence>